<dbReference type="Pfam" id="PF09468">
    <property type="entry name" value="RNase_H2-Ydr279"/>
    <property type="match status" value="1"/>
</dbReference>
<name>A0A9N9CQE0_9GLOM</name>
<evidence type="ECO:0000256" key="6">
    <source>
        <dbReference type="SAM" id="MobiDB-lite"/>
    </source>
</evidence>
<dbReference type="PANTHER" id="PTHR13383">
    <property type="entry name" value="RIBONUCLEASE H2 SUBUNIT B"/>
    <property type="match status" value="1"/>
</dbReference>
<organism evidence="9 10">
    <name type="scientific">Ambispora leptoticha</name>
    <dbReference type="NCBI Taxonomy" id="144679"/>
    <lineage>
        <taxon>Eukaryota</taxon>
        <taxon>Fungi</taxon>
        <taxon>Fungi incertae sedis</taxon>
        <taxon>Mucoromycota</taxon>
        <taxon>Glomeromycotina</taxon>
        <taxon>Glomeromycetes</taxon>
        <taxon>Archaeosporales</taxon>
        <taxon>Ambisporaceae</taxon>
        <taxon>Ambispora</taxon>
    </lineage>
</organism>
<dbReference type="InterPro" id="IPR041195">
    <property type="entry name" value="Rnh202_N"/>
</dbReference>
<feature type="non-terminal residue" evidence="9">
    <location>
        <position position="1"/>
    </location>
</feature>
<evidence type="ECO:0000256" key="3">
    <source>
        <dbReference type="ARBA" id="ARBA00023242"/>
    </source>
</evidence>
<comment type="caution">
    <text evidence="9">The sequence shown here is derived from an EMBL/GenBank/DDBJ whole genome shotgun (WGS) entry which is preliminary data.</text>
</comment>
<dbReference type="EMBL" id="CAJVPS010004802">
    <property type="protein sequence ID" value="CAG8608139.1"/>
    <property type="molecule type" value="Genomic_DNA"/>
</dbReference>
<gene>
    <name evidence="9" type="ORF">ALEPTO_LOCUS8445</name>
</gene>
<evidence type="ECO:0000256" key="1">
    <source>
        <dbReference type="ARBA" id="ARBA00004123"/>
    </source>
</evidence>
<dbReference type="GO" id="GO:0006401">
    <property type="term" value="P:RNA catabolic process"/>
    <property type="evidence" value="ECO:0007669"/>
    <property type="project" value="TreeGrafter"/>
</dbReference>
<dbReference type="GO" id="GO:0032299">
    <property type="term" value="C:ribonuclease H2 complex"/>
    <property type="evidence" value="ECO:0007669"/>
    <property type="project" value="InterPro"/>
</dbReference>
<keyword evidence="3" id="KW-0539">Nucleus</keyword>
<dbReference type="Pfam" id="PF17745">
    <property type="entry name" value="Ydr279_N"/>
    <property type="match status" value="1"/>
</dbReference>
<evidence type="ECO:0000259" key="8">
    <source>
        <dbReference type="Pfam" id="PF17745"/>
    </source>
</evidence>
<dbReference type="GO" id="GO:0005654">
    <property type="term" value="C:nucleoplasm"/>
    <property type="evidence" value="ECO:0007669"/>
    <property type="project" value="TreeGrafter"/>
</dbReference>
<comment type="function">
    <text evidence="4">Non catalytic subunit of RNase H2, an endonuclease that specifically degrades the RNA of RNA:DNA hybrids. Participates in DNA replication, possibly by mediating the removal of lagging-strand Okazaki fragment RNA primers during DNA replication. Mediates the excision of single ribonucleotides from DNA:RNA duplexes.</text>
</comment>
<dbReference type="InterPro" id="IPR040456">
    <property type="entry name" value="RNase_H2_suB"/>
</dbReference>
<dbReference type="AlphaFoldDB" id="A0A9N9CQE0"/>
<dbReference type="Gene3D" id="2.20.25.530">
    <property type="match status" value="1"/>
</dbReference>
<reference evidence="9" key="1">
    <citation type="submission" date="2021-06" db="EMBL/GenBank/DDBJ databases">
        <authorList>
            <person name="Kallberg Y."/>
            <person name="Tangrot J."/>
            <person name="Rosling A."/>
        </authorList>
    </citation>
    <scope>NUCLEOTIDE SEQUENCE</scope>
    <source>
        <strain evidence="9">FL130A</strain>
    </source>
</reference>
<dbReference type="Proteomes" id="UP000789508">
    <property type="component" value="Unassembled WGS sequence"/>
</dbReference>
<keyword evidence="10" id="KW-1185">Reference proteome</keyword>
<dbReference type="InterPro" id="IPR019024">
    <property type="entry name" value="RNase_H2_suB_wHTH"/>
</dbReference>
<evidence type="ECO:0000313" key="10">
    <source>
        <dbReference type="Proteomes" id="UP000789508"/>
    </source>
</evidence>
<evidence type="ECO:0000256" key="4">
    <source>
        <dbReference type="ARBA" id="ARBA00024778"/>
    </source>
</evidence>
<feature type="region of interest" description="Disordered" evidence="6">
    <location>
        <begin position="239"/>
        <end position="263"/>
    </location>
</feature>
<protein>
    <recommendedName>
        <fullName evidence="2">Ribonuclease H2 subunit B</fullName>
    </recommendedName>
    <alternativeName>
        <fullName evidence="5">Ribonuclease HI subunit B</fullName>
    </alternativeName>
</protein>
<feature type="domain" description="Rnh202 triple barrel" evidence="8">
    <location>
        <begin position="13"/>
        <end position="72"/>
    </location>
</feature>
<proteinExistence type="predicted"/>
<sequence length="263" mass="30658">MSQFVCIKPTTSATELLSIRLPHPVTGLPARYFIQDGKLYEVQKCESREERSWFINDTVQKDGCIYIITKIDPLFVLLPILVDRRKKTSNSQGFFLLIEEILDSNEYPSLIKLLSIVNIVEYCEWICDTKEYDSSKKVFRLNDEKVSHLVQRFDEFESLRNLINRFDNDSRCSEIRQALRTKAVLELLSEYLSSYWAEKLTGFYNFEKLDELEKTASISIDNPDDFYAKQSLEKEFGFGKQQPEAKKKKLSRAQVTLSKANTK</sequence>
<evidence type="ECO:0000259" key="7">
    <source>
        <dbReference type="Pfam" id="PF09468"/>
    </source>
</evidence>
<feature type="domain" description="Ribonuclease H2 subunit B wHTH" evidence="7">
    <location>
        <begin position="75"/>
        <end position="200"/>
    </location>
</feature>
<evidence type="ECO:0000313" key="9">
    <source>
        <dbReference type="EMBL" id="CAG8608139.1"/>
    </source>
</evidence>
<dbReference type="PANTHER" id="PTHR13383:SF11">
    <property type="entry name" value="RIBONUCLEASE H2 SUBUNIT B"/>
    <property type="match status" value="1"/>
</dbReference>
<dbReference type="OrthoDB" id="29098at2759"/>
<feature type="compositionally biased region" description="Polar residues" evidence="6">
    <location>
        <begin position="253"/>
        <end position="263"/>
    </location>
</feature>
<comment type="subcellular location">
    <subcellularLocation>
        <location evidence="1">Nucleus</location>
    </subcellularLocation>
</comment>
<dbReference type="Gene3D" id="1.10.20.120">
    <property type="match status" value="1"/>
</dbReference>
<accession>A0A9N9CQE0</accession>
<dbReference type="CDD" id="cd09270">
    <property type="entry name" value="RNase_H2-B"/>
    <property type="match status" value="1"/>
</dbReference>
<evidence type="ECO:0000256" key="2">
    <source>
        <dbReference type="ARBA" id="ARBA00019062"/>
    </source>
</evidence>
<evidence type="ECO:0000256" key="5">
    <source>
        <dbReference type="ARBA" id="ARBA00033464"/>
    </source>
</evidence>